<evidence type="ECO:0000256" key="5">
    <source>
        <dbReference type="ARBA" id="ARBA00049629"/>
    </source>
</evidence>
<feature type="signal peptide" evidence="7">
    <location>
        <begin position="1"/>
        <end position="23"/>
    </location>
</feature>
<dbReference type="InterPro" id="IPR006059">
    <property type="entry name" value="SBP"/>
</dbReference>
<name>A0A2S7VLA0_PHOAN</name>
<evidence type="ECO:0000313" key="8">
    <source>
        <dbReference type="EMBL" id="PQJ62926.1"/>
    </source>
</evidence>
<dbReference type="SUPFAM" id="SSF53850">
    <property type="entry name" value="Periplasmic binding protein-like II"/>
    <property type="match status" value="1"/>
</dbReference>
<comment type="similarity">
    <text evidence="2">Belongs to the bacterial solute-binding protein 1 family.</text>
</comment>
<evidence type="ECO:0000256" key="3">
    <source>
        <dbReference type="ARBA" id="ARBA00022448"/>
    </source>
</evidence>
<reference evidence="8 9" key="1">
    <citation type="submission" date="2016-12" db="EMBL/GenBank/DDBJ databases">
        <title>Diversity of luminous bacteria.</title>
        <authorList>
            <person name="Yoshizawa S."/>
            <person name="Kogure K."/>
        </authorList>
    </citation>
    <scope>NUCLEOTIDE SEQUENCE [LARGE SCALE GENOMIC DNA]</scope>
    <source>
        <strain evidence="8 9">LC1-200</strain>
    </source>
</reference>
<evidence type="ECO:0000256" key="2">
    <source>
        <dbReference type="ARBA" id="ARBA00008520"/>
    </source>
</evidence>
<evidence type="ECO:0000256" key="1">
    <source>
        <dbReference type="ARBA" id="ARBA00004418"/>
    </source>
</evidence>
<comment type="subcellular location">
    <subcellularLocation>
        <location evidence="1">Periplasm</location>
    </subcellularLocation>
</comment>
<dbReference type="GO" id="GO:0042597">
    <property type="term" value="C:periplasmic space"/>
    <property type="evidence" value="ECO:0007669"/>
    <property type="project" value="UniProtKB-SubCell"/>
</dbReference>
<dbReference type="PANTHER" id="PTHR43649">
    <property type="entry name" value="ARABINOSE-BINDING PROTEIN-RELATED"/>
    <property type="match status" value="1"/>
</dbReference>
<comment type="function">
    <text evidence="5">Part of a binding-protein-dependent transport system for a sugar.</text>
</comment>
<protein>
    <recommendedName>
        <fullName evidence="6">Probable sugar-binding periplasmic protein</fullName>
    </recommendedName>
</protein>
<keyword evidence="3" id="KW-0813">Transport</keyword>
<evidence type="ECO:0000256" key="7">
    <source>
        <dbReference type="SAM" id="SignalP"/>
    </source>
</evidence>
<keyword evidence="4 7" id="KW-0732">Signal</keyword>
<evidence type="ECO:0000256" key="4">
    <source>
        <dbReference type="ARBA" id="ARBA00022729"/>
    </source>
</evidence>
<gene>
    <name evidence="8" type="ORF">BTO08_17575</name>
</gene>
<proteinExistence type="inferred from homology"/>
<sequence>MKMNIKQWSLCALLLLVCQPAFAGGTVEVLHWWTSKGESKAIQVLKEKMETKGHHWKDFAIAGGGGQSAMTVLKMRAISGNPPTAAQLKGQDIQEWGRLGFLTSLDKVAEQDHWDNVLLPEVQQIVNDLQLIKYDGHYVAAPVTLHRVNWLWINPHIFKLAGAKVPTTLAEFYVAADKIKAAGYIPLAHGGESWQDATLFEAVALSVLGARDYTKAFVDLDLTELSSDKMVEVFRQFKKMRQYIDPNAKGRRWNQATEMLMHDQAAMQIMGDWAKGEFTSEHKIAGKDYLCVPVPGTQDMFSYNLDTITFFKLKSNEEDEIAQQDLAQILLTKPFQRAFSLYKGSIPIRQDVSLKGFDSCSLASMKAFKFAAKNNALVPSFSHNLATSSDVQSAIIDVVSRFFDDPSADPKMAAVRLSRAVKSAM</sequence>
<evidence type="ECO:0000313" key="9">
    <source>
        <dbReference type="Proteomes" id="UP000238730"/>
    </source>
</evidence>
<dbReference type="Pfam" id="PF01547">
    <property type="entry name" value="SBP_bac_1"/>
    <property type="match status" value="1"/>
</dbReference>
<dbReference type="PANTHER" id="PTHR43649:SF28">
    <property type="entry name" value="BINDING PROTEIN COMPONENT OF ABC SUGAR TRANSPORTER-RELATED"/>
    <property type="match status" value="1"/>
</dbReference>
<organism evidence="8 9">
    <name type="scientific">Photobacterium angustum</name>
    <dbReference type="NCBI Taxonomy" id="661"/>
    <lineage>
        <taxon>Bacteria</taxon>
        <taxon>Pseudomonadati</taxon>
        <taxon>Pseudomonadota</taxon>
        <taxon>Gammaproteobacteria</taxon>
        <taxon>Vibrionales</taxon>
        <taxon>Vibrionaceae</taxon>
        <taxon>Photobacterium</taxon>
    </lineage>
</organism>
<accession>A0A2S7VLA0</accession>
<dbReference type="Gene3D" id="3.40.190.10">
    <property type="entry name" value="Periplasmic binding protein-like II"/>
    <property type="match status" value="2"/>
</dbReference>
<feature type="chain" id="PRO_5015447953" description="Probable sugar-binding periplasmic protein" evidence="7">
    <location>
        <begin position="24"/>
        <end position="425"/>
    </location>
</feature>
<dbReference type="InterPro" id="IPR050490">
    <property type="entry name" value="Bact_solute-bd_prot1"/>
</dbReference>
<dbReference type="Proteomes" id="UP000238730">
    <property type="component" value="Unassembled WGS sequence"/>
</dbReference>
<dbReference type="RefSeq" id="WP_431356676.1">
    <property type="nucleotide sequence ID" value="NZ_MSCJ01000003.1"/>
</dbReference>
<evidence type="ECO:0000256" key="6">
    <source>
        <dbReference type="ARBA" id="ARBA00049753"/>
    </source>
</evidence>
<dbReference type="EMBL" id="MSCJ01000003">
    <property type="protein sequence ID" value="PQJ62926.1"/>
    <property type="molecule type" value="Genomic_DNA"/>
</dbReference>
<dbReference type="AlphaFoldDB" id="A0A2S7VLA0"/>
<comment type="caution">
    <text evidence="8">The sequence shown here is derived from an EMBL/GenBank/DDBJ whole genome shotgun (WGS) entry which is preliminary data.</text>
</comment>